<name>A0A8J2WF76_9CRUS</name>
<dbReference type="PROSITE" id="PS00595">
    <property type="entry name" value="AA_TRANSFER_CLASS_5"/>
    <property type="match status" value="1"/>
</dbReference>
<evidence type="ECO:0000259" key="11">
    <source>
        <dbReference type="Pfam" id="PF00266"/>
    </source>
</evidence>
<evidence type="ECO:0000256" key="9">
    <source>
        <dbReference type="RuleBase" id="RU004504"/>
    </source>
</evidence>
<comment type="similarity">
    <text evidence="2 10">Belongs to the SMG8 family.</text>
</comment>
<dbReference type="SUPFAM" id="SSF53383">
    <property type="entry name" value="PLP-dependent transferases"/>
    <property type="match status" value="1"/>
</dbReference>
<dbReference type="PANTHER" id="PTHR13091">
    <property type="entry name" value="AMPLIFIED IN BREAST CANCER 2-RELATED"/>
    <property type="match status" value="1"/>
</dbReference>
<evidence type="ECO:0000256" key="8">
    <source>
        <dbReference type="ARBA" id="ARBA00029509"/>
    </source>
</evidence>
<dbReference type="InterPro" id="IPR019354">
    <property type="entry name" value="SMG8-like"/>
</dbReference>
<comment type="caution">
    <text evidence="12">The sequence shown here is derived from an EMBL/GenBank/DDBJ whole genome shotgun (WGS) entry which is preliminary data.</text>
</comment>
<sequence length="1260" mass="140226">MLYGTKFRFPVQLDDKIFPTNDPNITVVSFVGKTNLVNQLPTKVTCINDYFKHPIFQSSEISEESSIEGYFCPKKKVLFLYCNNIYDTNTLLMLEKLEFDNLFEKGFLHYFSNLRDTSTRHLIFLFLVSHICVVTNASSSFDLNYIQLFKTLDSVRIKLQSSVAEVLKNVPGLPKDWLTLGRLCSPRVLFYFEQRPPVLDENLKSLQHLMEDQIYRLLRKCRVITNVCTNSLFAIPSNQEFVFFKPKQQDRFAFLLDLLNDTFEIGNENSNDFREFLNQHIVLAQTEGFADNVGRHVGPSIFVLPPARVWFDAAFKLFDFFTNSPANGIKGFQLLRSILDVEGQFSEARCLKVLPLALAAYQENLPSHYSSQYHENKKTQAKALLSSHGRGPAVQKFLGRLDVECDRFWRHGRRMCESASIIGNPCIQPVHRILGEENGDNKLSVLPHMSGVRYVSACSCGRRQANREDPYDVKYANYDFYRLIEEECCGRLRHITFPIFKPSSEHFEAAKLKGSSKSMHFAKDVEKLITATEDLSLGPDENEFPALSVDHLSQVAADEHEDSQTSLGKGEAAEAIDEENMIEITGSTHEQPTISNRDFSTTEYLPCMLHVHSPIGILPRYSSWSLVCLGSSSLYSHNAGLSDQPGFLTGSGFLLPWDIPVRLQHNESNSLEGRRTHNIGYSGKGKRAKQGQHEFTVKVFIGVEYECPRGHRFMSSSPGRVLKATGAGLVKDSAQLITQNDVPLYLPCPCPYNRGGKALIAQLMRLHVVTPKAAVHVTIDPKVRPAPPPCPEFITGFSEPVQLSPSSYWILRFPYVYEDENQIYTLPKESSRAAQHGYLLKGTCGVVELANDRVNSLLLGYVNLQVIMAVDYQPPQCLSRPIEVPEKLLMGAGPSNAAENVLKAGSLPLLGHLHTEFTQIMDDVKQGIQYAFQTKNTLTLAISGTGHAGMEAALCNLIERNDVVLIGINGIWGERAADMANRQGADVRTVTKTAGENFSLADIEAALLQHKPAVLFLTHGESSTGVVQPIEGFGALCTKHNCLLLVDTVASLGGEPFYMDRWQVDVVYTGSQKVLGAPPGTAPISFGPRAVAKIAGRKTPISSFYFDMNWLGNYWGCDSQPRKYHHTAPISSIYALREALALLATEGLENSWNRHRSSRDRLISGLAKLNLKPLASEPAARLTCITAIQVPDGVDWKSVTTHAMSMRVEIAGGLGATAGRIWRVGLMGQNATDERVDRVLEVLADSIKSATTPTTVMGRL</sequence>
<keyword evidence="6" id="KW-0663">Pyridoxal phosphate</keyword>
<evidence type="ECO:0000256" key="7">
    <source>
        <dbReference type="ARBA" id="ARBA00023161"/>
    </source>
</evidence>
<dbReference type="GO" id="GO:0000184">
    <property type="term" value="P:nuclear-transcribed mRNA catabolic process, nonsense-mediated decay"/>
    <property type="evidence" value="ECO:0007669"/>
    <property type="project" value="UniProtKB-UniRule"/>
</dbReference>
<evidence type="ECO:0000256" key="6">
    <source>
        <dbReference type="ARBA" id="ARBA00022898"/>
    </source>
</evidence>
<evidence type="ECO:0000313" key="12">
    <source>
        <dbReference type="EMBL" id="CAH0099312.1"/>
    </source>
</evidence>
<dbReference type="PANTHER" id="PTHR13091:SF0">
    <property type="entry name" value="NONSENSE-MEDIATED MRNA DECAY FACTOR SMG8"/>
    <property type="match status" value="1"/>
</dbReference>
<accession>A0A8J2WF76</accession>
<evidence type="ECO:0000256" key="10">
    <source>
        <dbReference type="RuleBase" id="RU367133"/>
    </source>
</evidence>
<keyword evidence="13" id="KW-1185">Reference proteome</keyword>
<comment type="function">
    <text evidence="10">Involved in nonsense-mediated decay (NMD) of mRNAs containing premature stop codons.</text>
</comment>
<dbReference type="FunFam" id="3.40.640.10:FF:000027">
    <property type="entry name" value="Serine--pyruvate aminotransferase, mitochondrial"/>
    <property type="match status" value="1"/>
</dbReference>
<reference evidence="12" key="1">
    <citation type="submission" date="2021-11" db="EMBL/GenBank/DDBJ databases">
        <authorList>
            <person name="Schell T."/>
        </authorList>
    </citation>
    <scope>NUCLEOTIDE SEQUENCE</scope>
    <source>
        <strain evidence="12">M5</strain>
    </source>
</reference>
<dbReference type="Gene3D" id="3.40.640.10">
    <property type="entry name" value="Type I PLP-dependent aspartate aminotransferase-like (Major domain)"/>
    <property type="match status" value="1"/>
</dbReference>
<gene>
    <name evidence="12" type="ORF">DGAL_LOCUS1442</name>
</gene>
<evidence type="ECO:0000256" key="3">
    <source>
        <dbReference type="ARBA" id="ARBA00009236"/>
    </source>
</evidence>
<dbReference type="InterPro" id="IPR015424">
    <property type="entry name" value="PyrdxlP-dep_Trfase"/>
</dbReference>
<evidence type="ECO:0000256" key="1">
    <source>
        <dbReference type="ARBA" id="ARBA00001933"/>
    </source>
</evidence>
<dbReference type="InterPro" id="IPR000192">
    <property type="entry name" value="Aminotrans_V_dom"/>
</dbReference>
<dbReference type="Pfam" id="PF10220">
    <property type="entry name" value="Smg8_Smg9"/>
    <property type="match status" value="1"/>
</dbReference>
<dbReference type="GO" id="GO:0008483">
    <property type="term" value="F:transaminase activity"/>
    <property type="evidence" value="ECO:0007669"/>
    <property type="project" value="UniProtKB-KW"/>
</dbReference>
<dbReference type="InterPro" id="IPR020578">
    <property type="entry name" value="Aminotrans_V_PyrdxlP_BS"/>
</dbReference>
<dbReference type="InterPro" id="IPR015421">
    <property type="entry name" value="PyrdxlP-dep_Trfase_major"/>
</dbReference>
<evidence type="ECO:0000313" key="13">
    <source>
        <dbReference type="Proteomes" id="UP000789390"/>
    </source>
</evidence>
<proteinExistence type="inferred from homology"/>
<keyword evidence="5" id="KW-0808">Transferase</keyword>
<dbReference type="Gene3D" id="3.90.1150.10">
    <property type="entry name" value="Aspartate Aminotransferase, domain 1"/>
    <property type="match status" value="1"/>
</dbReference>
<protein>
    <recommendedName>
        <fullName evidence="8 10">Nonsense-mediated mRNA decay factor SMG8</fullName>
    </recommendedName>
</protein>
<dbReference type="InterPro" id="IPR015422">
    <property type="entry name" value="PyrdxlP-dep_Trfase_small"/>
</dbReference>
<dbReference type="EMBL" id="CAKKLH010000016">
    <property type="protein sequence ID" value="CAH0099312.1"/>
    <property type="molecule type" value="Genomic_DNA"/>
</dbReference>
<organism evidence="12 13">
    <name type="scientific">Daphnia galeata</name>
    <dbReference type="NCBI Taxonomy" id="27404"/>
    <lineage>
        <taxon>Eukaryota</taxon>
        <taxon>Metazoa</taxon>
        <taxon>Ecdysozoa</taxon>
        <taxon>Arthropoda</taxon>
        <taxon>Crustacea</taxon>
        <taxon>Branchiopoda</taxon>
        <taxon>Diplostraca</taxon>
        <taxon>Cladocera</taxon>
        <taxon>Anomopoda</taxon>
        <taxon>Daphniidae</taxon>
        <taxon>Daphnia</taxon>
    </lineage>
</organism>
<dbReference type="CDD" id="cd06451">
    <property type="entry name" value="AGAT_like"/>
    <property type="match status" value="1"/>
</dbReference>
<comment type="cofactor">
    <cofactor evidence="1 9">
        <name>pyridoxal 5'-phosphate</name>
        <dbReference type="ChEBI" id="CHEBI:597326"/>
    </cofactor>
</comment>
<feature type="domain" description="Aminotransferase class V" evidence="11">
    <location>
        <begin position="911"/>
        <end position="1215"/>
    </location>
</feature>
<evidence type="ECO:0000256" key="2">
    <source>
        <dbReference type="ARBA" id="ARBA00006443"/>
    </source>
</evidence>
<dbReference type="OrthoDB" id="63589at2759"/>
<comment type="similarity">
    <text evidence="3">Belongs to the class-V pyridoxal-phosphate-dependent aminotransferase family.</text>
</comment>
<dbReference type="Proteomes" id="UP000789390">
    <property type="component" value="Unassembled WGS sequence"/>
</dbReference>
<keyword evidence="7 10" id="KW-0866">Nonsense-mediated mRNA decay</keyword>
<dbReference type="Pfam" id="PF00266">
    <property type="entry name" value="Aminotran_5"/>
    <property type="match status" value="1"/>
</dbReference>
<keyword evidence="4" id="KW-0032">Aminotransferase</keyword>
<evidence type="ECO:0000256" key="5">
    <source>
        <dbReference type="ARBA" id="ARBA00022679"/>
    </source>
</evidence>
<dbReference type="AlphaFoldDB" id="A0A8J2WF76"/>
<evidence type="ECO:0000256" key="4">
    <source>
        <dbReference type="ARBA" id="ARBA00022576"/>
    </source>
</evidence>